<evidence type="ECO:0000256" key="6">
    <source>
        <dbReference type="RuleBase" id="RU363034"/>
    </source>
</evidence>
<evidence type="ECO:0000256" key="1">
    <source>
        <dbReference type="ARBA" id="ARBA00004613"/>
    </source>
</evidence>
<dbReference type="InterPro" id="IPR050127">
    <property type="entry name" value="Serine_Proteases_S1"/>
</dbReference>
<accession>A0A4R1K2T3</accession>
<dbReference type="PANTHER" id="PTHR24264:SF65">
    <property type="entry name" value="SRCR DOMAIN-CONTAINING PROTEIN"/>
    <property type="match status" value="1"/>
</dbReference>
<dbReference type="SUPFAM" id="SSF50494">
    <property type="entry name" value="Trypsin-like serine proteases"/>
    <property type="match status" value="1"/>
</dbReference>
<dbReference type="InterPro" id="IPR001254">
    <property type="entry name" value="Trypsin_dom"/>
</dbReference>
<feature type="transmembrane region" description="Helical" evidence="7">
    <location>
        <begin position="298"/>
        <end position="316"/>
    </location>
</feature>
<keyword evidence="11" id="KW-1185">Reference proteome</keyword>
<keyword evidence="6" id="KW-0720">Serine protease</keyword>
<keyword evidence="7" id="KW-0472">Membrane</keyword>
<dbReference type="InterPro" id="IPR043504">
    <property type="entry name" value="Peptidase_S1_PA_chymotrypsin"/>
</dbReference>
<comment type="subcellular location">
    <subcellularLocation>
        <location evidence="1">Secreted</location>
    </subcellularLocation>
</comment>
<keyword evidence="3 6" id="KW-0645">Protease</keyword>
<keyword evidence="7" id="KW-1133">Transmembrane helix</keyword>
<keyword evidence="7" id="KW-0812">Transmembrane</keyword>
<dbReference type="InterPro" id="IPR033116">
    <property type="entry name" value="TRYPSIN_SER"/>
</dbReference>
<organism evidence="10 11">
    <name type="scientific">Seleniivibrio woodruffii</name>
    <dbReference type="NCBI Taxonomy" id="1078050"/>
    <lineage>
        <taxon>Bacteria</taxon>
        <taxon>Pseudomonadati</taxon>
        <taxon>Deferribacterota</taxon>
        <taxon>Deferribacteres</taxon>
        <taxon>Deferribacterales</taxon>
        <taxon>Geovibrionaceae</taxon>
        <taxon>Seleniivibrio</taxon>
    </lineage>
</organism>
<feature type="domain" description="Peptidase S1" evidence="9">
    <location>
        <begin position="30"/>
        <end position="272"/>
    </location>
</feature>
<dbReference type="GO" id="GO:0004252">
    <property type="term" value="F:serine-type endopeptidase activity"/>
    <property type="evidence" value="ECO:0007669"/>
    <property type="project" value="InterPro"/>
</dbReference>
<reference evidence="10 11" key="1">
    <citation type="submission" date="2019-03" db="EMBL/GenBank/DDBJ databases">
        <title>Genomic Encyclopedia of Type Strains, Phase IV (KMG-IV): sequencing the most valuable type-strain genomes for metagenomic binning, comparative biology and taxonomic classification.</title>
        <authorList>
            <person name="Goeker M."/>
        </authorList>
    </citation>
    <scope>NUCLEOTIDE SEQUENCE [LARGE SCALE GENOMIC DNA]</scope>
    <source>
        <strain evidence="10 11">DSM 24984</strain>
    </source>
</reference>
<feature type="signal peptide" evidence="8">
    <location>
        <begin position="1"/>
        <end position="23"/>
    </location>
</feature>
<evidence type="ECO:0000256" key="4">
    <source>
        <dbReference type="ARBA" id="ARBA00022801"/>
    </source>
</evidence>
<keyword evidence="5" id="KW-1015">Disulfide bond</keyword>
<dbReference type="PROSITE" id="PS50240">
    <property type="entry name" value="TRYPSIN_DOM"/>
    <property type="match status" value="1"/>
</dbReference>
<dbReference type="PANTHER" id="PTHR24264">
    <property type="entry name" value="TRYPSIN-RELATED"/>
    <property type="match status" value="1"/>
</dbReference>
<dbReference type="InterPro" id="IPR001314">
    <property type="entry name" value="Peptidase_S1A"/>
</dbReference>
<keyword evidence="8" id="KW-0732">Signal</keyword>
<name>A0A4R1K2T3_9BACT</name>
<evidence type="ECO:0000259" key="9">
    <source>
        <dbReference type="PROSITE" id="PS50240"/>
    </source>
</evidence>
<evidence type="ECO:0000313" key="10">
    <source>
        <dbReference type="EMBL" id="TCK58358.1"/>
    </source>
</evidence>
<evidence type="ECO:0000256" key="2">
    <source>
        <dbReference type="ARBA" id="ARBA00022525"/>
    </source>
</evidence>
<dbReference type="PROSITE" id="PS00135">
    <property type="entry name" value="TRYPSIN_SER"/>
    <property type="match status" value="1"/>
</dbReference>
<evidence type="ECO:0000256" key="8">
    <source>
        <dbReference type="SAM" id="SignalP"/>
    </source>
</evidence>
<keyword evidence="4 6" id="KW-0378">Hydrolase</keyword>
<sequence>MLKKVKLLLAGLSVLFAVMPAFAADTEGRIIGGSAAADGAYPFMVAILDTSKGSSELSQQFCGGTLIASQWVVTAAHCLEDYLTDFSKLRVLAGTNTLSSSTSGTNYTVRVSAVYSHENYNSVTFDSDIALLKLNTAIPLSPISRISSSGNTGFTVGTLATVTGWGSTVYPVNPHTYPTDLMEVDVPVVANSVCDDVPEYNGLNDNMLCAGYAEGGKDSCQGDSGGPLFVQESSGYALIGIVSNGYMCAQPNYYGVYTKVANYKSWIDSKMSSGSSGGGDSSDNGGGGGGGCSASKDGSPLAFILMLSAAGIYFIVRRKGA</sequence>
<dbReference type="PRINTS" id="PR00722">
    <property type="entry name" value="CHYMOTRYPSIN"/>
</dbReference>
<dbReference type="EMBL" id="SMGG01000007">
    <property type="protein sequence ID" value="TCK58358.1"/>
    <property type="molecule type" value="Genomic_DNA"/>
</dbReference>
<dbReference type="PROSITE" id="PS00134">
    <property type="entry name" value="TRYPSIN_HIS"/>
    <property type="match status" value="1"/>
</dbReference>
<proteinExistence type="predicted"/>
<keyword evidence="2" id="KW-0964">Secreted</keyword>
<dbReference type="GO" id="GO:0006508">
    <property type="term" value="P:proteolysis"/>
    <property type="evidence" value="ECO:0007669"/>
    <property type="project" value="UniProtKB-KW"/>
</dbReference>
<gene>
    <name evidence="10" type="ORF">C8D98_2556</name>
</gene>
<dbReference type="Pfam" id="PF00089">
    <property type="entry name" value="Trypsin"/>
    <property type="match status" value="1"/>
</dbReference>
<feature type="chain" id="PRO_5020866955" evidence="8">
    <location>
        <begin position="24"/>
        <end position="321"/>
    </location>
</feature>
<evidence type="ECO:0000313" key="11">
    <source>
        <dbReference type="Proteomes" id="UP000294614"/>
    </source>
</evidence>
<dbReference type="SMART" id="SM00020">
    <property type="entry name" value="Tryp_SPc"/>
    <property type="match status" value="1"/>
</dbReference>
<protein>
    <submittedName>
        <fullName evidence="10">Trypsin</fullName>
    </submittedName>
</protein>
<dbReference type="AlphaFoldDB" id="A0A4R1K2T3"/>
<dbReference type="Proteomes" id="UP000294614">
    <property type="component" value="Unassembled WGS sequence"/>
</dbReference>
<dbReference type="RefSeq" id="WP_132874532.1">
    <property type="nucleotide sequence ID" value="NZ_SMGG01000007.1"/>
</dbReference>
<dbReference type="CDD" id="cd00190">
    <property type="entry name" value="Tryp_SPc"/>
    <property type="match status" value="1"/>
</dbReference>
<dbReference type="FunFam" id="2.40.10.10:FF:000003">
    <property type="entry name" value="Transmembrane serine protease 3"/>
    <property type="match status" value="1"/>
</dbReference>
<dbReference type="InterPro" id="IPR018114">
    <property type="entry name" value="TRYPSIN_HIS"/>
</dbReference>
<evidence type="ECO:0000256" key="3">
    <source>
        <dbReference type="ARBA" id="ARBA00022670"/>
    </source>
</evidence>
<evidence type="ECO:0000256" key="7">
    <source>
        <dbReference type="SAM" id="Phobius"/>
    </source>
</evidence>
<dbReference type="OrthoDB" id="1496095at2"/>
<dbReference type="InterPro" id="IPR009003">
    <property type="entry name" value="Peptidase_S1_PA"/>
</dbReference>
<evidence type="ECO:0000256" key="5">
    <source>
        <dbReference type="ARBA" id="ARBA00023157"/>
    </source>
</evidence>
<dbReference type="GO" id="GO:0005615">
    <property type="term" value="C:extracellular space"/>
    <property type="evidence" value="ECO:0007669"/>
    <property type="project" value="TreeGrafter"/>
</dbReference>
<comment type="caution">
    <text evidence="10">The sequence shown here is derived from an EMBL/GenBank/DDBJ whole genome shotgun (WGS) entry which is preliminary data.</text>
</comment>
<dbReference type="Gene3D" id="2.40.10.10">
    <property type="entry name" value="Trypsin-like serine proteases"/>
    <property type="match status" value="1"/>
</dbReference>